<evidence type="ECO:0000256" key="1">
    <source>
        <dbReference type="SAM" id="MobiDB-lite"/>
    </source>
</evidence>
<organism evidence="2 3">
    <name type="scientific">Bugula neritina</name>
    <name type="common">Brown bryozoan</name>
    <name type="synonym">Sertularia neritina</name>
    <dbReference type="NCBI Taxonomy" id="10212"/>
    <lineage>
        <taxon>Eukaryota</taxon>
        <taxon>Metazoa</taxon>
        <taxon>Spiralia</taxon>
        <taxon>Lophotrochozoa</taxon>
        <taxon>Bryozoa</taxon>
        <taxon>Gymnolaemata</taxon>
        <taxon>Cheilostomatida</taxon>
        <taxon>Flustrina</taxon>
        <taxon>Buguloidea</taxon>
        <taxon>Bugulidae</taxon>
        <taxon>Bugula</taxon>
    </lineage>
</organism>
<sequence length="219" mass="24548">MMSPGLRNGGTCAENYLNGNAKKVPIGKIGHRDSIKSAQLELANHDHENNLLNSKPMPKKIVSPSNSESNKRNVLSLDSSMGRRELRRVAAESGCARRRSQRYGSERSFSSQSSELMVSRNSAPSPGSLQSCSPRSSQPDNRVGSRGLWGKVRQAYAPTATELQDARPLPKLATFTQLWNLIFEIVRDNEMLELDEPDPRLWWRKVFINLRKVHGKGEH</sequence>
<proteinExistence type="predicted"/>
<feature type="compositionally biased region" description="Polar residues" evidence="1">
    <location>
        <begin position="63"/>
        <end position="79"/>
    </location>
</feature>
<keyword evidence="3" id="KW-1185">Reference proteome</keyword>
<evidence type="ECO:0000313" key="2">
    <source>
        <dbReference type="EMBL" id="KAF6031958.1"/>
    </source>
</evidence>
<evidence type="ECO:0000313" key="3">
    <source>
        <dbReference type="Proteomes" id="UP000593567"/>
    </source>
</evidence>
<name>A0A7J7K2Y6_BUGNE</name>
<protein>
    <submittedName>
        <fullName evidence="2">Uncharacterized protein</fullName>
    </submittedName>
</protein>
<feature type="region of interest" description="Disordered" evidence="1">
    <location>
        <begin position="48"/>
        <end position="147"/>
    </location>
</feature>
<accession>A0A7J7K2Y6</accession>
<comment type="caution">
    <text evidence="2">The sequence shown here is derived from an EMBL/GenBank/DDBJ whole genome shotgun (WGS) entry which is preliminary data.</text>
</comment>
<dbReference type="EMBL" id="VXIV02001551">
    <property type="protein sequence ID" value="KAF6031958.1"/>
    <property type="molecule type" value="Genomic_DNA"/>
</dbReference>
<dbReference type="AlphaFoldDB" id="A0A7J7K2Y6"/>
<reference evidence="2" key="1">
    <citation type="submission" date="2020-06" db="EMBL/GenBank/DDBJ databases">
        <title>Draft genome of Bugula neritina, a colonial animal packing powerful symbionts and potential medicines.</title>
        <authorList>
            <person name="Rayko M."/>
        </authorList>
    </citation>
    <scope>NUCLEOTIDE SEQUENCE [LARGE SCALE GENOMIC DNA]</scope>
    <source>
        <strain evidence="2">Kwan_BN1</strain>
    </source>
</reference>
<gene>
    <name evidence="2" type="ORF">EB796_009736</name>
</gene>
<feature type="compositionally biased region" description="Polar residues" evidence="1">
    <location>
        <begin position="115"/>
        <end position="140"/>
    </location>
</feature>
<dbReference type="Proteomes" id="UP000593567">
    <property type="component" value="Unassembled WGS sequence"/>
</dbReference>
<feature type="compositionally biased region" description="Basic and acidic residues" evidence="1">
    <location>
        <begin position="81"/>
        <end position="90"/>
    </location>
</feature>